<dbReference type="OrthoDB" id="1444072at2"/>
<keyword evidence="1" id="KW-0812">Transmembrane</keyword>
<dbReference type="InterPro" id="IPR021354">
    <property type="entry name" value="DUF2975"/>
</dbReference>
<dbReference type="EMBL" id="FXAW01000001">
    <property type="protein sequence ID" value="SMG07669.1"/>
    <property type="molecule type" value="Genomic_DNA"/>
</dbReference>
<keyword evidence="1" id="KW-0472">Membrane</keyword>
<evidence type="ECO:0000313" key="3">
    <source>
        <dbReference type="Proteomes" id="UP000193804"/>
    </source>
</evidence>
<dbReference type="STRING" id="1028.SAMN05661096_00062"/>
<feature type="transmembrane region" description="Helical" evidence="1">
    <location>
        <begin position="115"/>
        <end position="133"/>
    </location>
</feature>
<accession>A0A1X7I048</accession>
<evidence type="ECO:0008006" key="4">
    <source>
        <dbReference type="Google" id="ProtNLM"/>
    </source>
</evidence>
<dbReference type="RefSeq" id="WP_085515092.1">
    <property type="nucleotide sequence ID" value="NZ_FXAW01000001.1"/>
</dbReference>
<dbReference type="Proteomes" id="UP000193804">
    <property type="component" value="Unassembled WGS sequence"/>
</dbReference>
<sequence>MNNNLLKYAVVLSRLMQIGYGLLIVLFVYLLLKPIFSWPLPADLTTDGNSMLLIVEFTSFQEILASDFNTIFFAARAIILLSLFIIGLQSLIKIIKSIESLSTFKLDSIIYFKRIGLVMLLSFVLSCFDLSYLDHSLSISFSLELQYLLFAFIAYTMAEVFKEGNSLLEENQLTI</sequence>
<keyword evidence="3" id="KW-1185">Reference proteome</keyword>
<name>A0A1X7I048_9BACT</name>
<organism evidence="2 3">
    <name type="scientific">Marivirga sericea</name>
    <dbReference type="NCBI Taxonomy" id="1028"/>
    <lineage>
        <taxon>Bacteria</taxon>
        <taxon>Pseudomonadati</taxon>
        <taxon>Bacteroidota</taxon>
        <taxon>Cytophagia</taxon>
        <taxon>Cytophagales</taxon>
        <taxon>Marivirgaceae</taxon>
        <taxon>Marivirga</taxon>
    </lineage>
</organism>
<gene>
    <name evidence="2" type="ORF">SAMN05661096_00062</name>
</gene>
<protein>
    <recommendedName>
        <fullName evidence="4">DUF2975 domain-containing protein</fullName>
    </recommendedName>
</protein>
<evidence type="ECO:0000313" key="2">
    <source>
        <dbReference type="EMBL" id="SMG07669.1"/>
    </source>
</evidence>
<proteinExistence type="predicted"/>
<dbReference type="Pfam" id="PF11188">
    <property type="entry name" value="DUF2975"/>
    <property type="match status" value="1"/>
</dbReference>
<evidence type="ECO:0000256" key="1">
    <source>
        <dbReference type="SAM" id="Phobius"/>
    </source>
</evidence>
<reference evidence="3" key="1">
    <citation type="submission" date="2017-04" db="EMBL/GenBank/DDBJ databases">
        <authorList>
            <person name="Varghese N."/>
            <person name="Submissions S."/>
        </authorList>
    </citation>
    <scope>NUCLEOTIDE SEQUENCE [LARGE SCALE GENOMIC DNA]</scope>
    <source>
        <strain evidence="3">DSM 4125</strain>
    </source>
</reference>
<feature type="transmembrane region" description="Helical" evidence="1">
    <location>
        <begin position="12"/>
        <end position="32"/>
    </location>
</feature>
<keyword evidence="1" id="KW-1133">Transmembrane helix</keyword>
<feature type="transmembrane region" description="Helical" evidence="1">
    <location>
        <begin position="71"/>
        <end position="95"/>
    </location>
</feature>
<dbReference type="AlphaFoldDB" id="A0A1X7I048"/>